<dbReference type="RefSeq" id="WP_254571542.1">
    <property type="nucleotide sequence ID" value="NZ_CP098502.1"/>
</dbReference>
<organism evidence="1 2">
    <name type="scientific">Paraconexibacter antarcticus</name>
    <dbReference type="NCBI Taxonomy" id="2949664"/>
    <lineage>
        <taxon>Bacteria</taxon>
        <taxon>Bacillati</taxon>
        <taxon>Actinomycetota</taxon>
        <taxon>Thermoleophilia</taxon>
        <taxon>Solirubrobacterales</taxon>
        <taxon>Paraconexibacteraceae</taxon>
        <taxon>Paraconexibacter</taxon>
    </lineage>
</organism>
<dbReference type="EMBL" id="CP098502">
    <property type="protein sequence ID" value="UTI64845.1"/>
    <property type="molecule type" value="Genomic_DNA"/>
</dbReference>
<sequence>MRVIADRLGVAQSSVSVWVRDITAASAPAAPIADLLPGGVPTGATDRMRVKRCPRCATEKPATDFNRTGTGLTAWCRACYREYHHSRREAGRVVRRAAADRGRRHVAAALEGATCADCGLRDPVVMEFDHLGEKRANVARLLGNGTSPRRLDEEIARCEIVCVNCHRRRTARRGGHRRGLERWWEAPPPPGRATARNIAIAYAALESAGCVDCGLEDLCVLDFDHIAGKTANVIELARDGCSVDRLRAEIARCEVRCANCHRRRTAVAAGYYRSPDGPS</sequence>
<evidence type="ECO:0000313" key="2">
    <source>
        <dbReference type="Proteomes" id="UP001056035"/>
    </source>
</evidence>
<keyword evidence="2" id="KW-1185">Reference proteome</keyword>
<evidence type="ECO:0000313" key="1">
    <source>
        <dbReference type="EMBL" id="UTI64845.1"/>
    </source>
</evidence>
<accession>A0ABY5DW24</accession>
<name>A0ABY5DW24_9ACTN</name>
<proteinExistence type="predicted"/>
<gene>
    <name evidence="1" type="ORF">NBH00_01230</name>
</gene>
<reference evidence="1 2" key="1">
    <citation type="submission" date="2022-06" db="EMBL/GenBank/DDBJ databases">
        <title>Paraconexibacter antarcticus.</title>
        <authorList>
            <person name="Kim C.S."/>
        </authorList>
    </citation>
    <scope>NUCLEOTIDE SEQUENCE [LARGE SCALE GENOMIC DNA]</scope>
    <source>
        <strain evidence="1 2">02-257</strain>
    </source>
</reference>
<dbReference type="Proteomes" id="UP001056035">
    <property type="component" value="Chromosome"/>
</dbReference>
<evidence type="ECO:0008006" key="3">
    <source>
        <dbReference type="Google" id="ProtNLM"/>
    </source>
</evidence>
<protein>
    <recommendedName>
        <fullName evidence="3">HNH endonuclease</fullName>
    </recommendedName>
</protein>